<evidence type="ECO:0000313" key="1">
    <source>
        <dbReference type="EMBL" id="KOM47649.1"/>
    </source>
</evidence>
<accession>A0A0L9UYM6</accession>
<dbReference type="AlphaFoldDB" id="A0A0L9UYM6"/>
<organism evidence="1 2">
    <name type="scientific">Phaseolus angularis</name>
    <name type="common">Azuki bean</name>
    <name type="synonym">Vigna angularis</name>
    <dbReference type="NCBI Taxonomy" id="3914"/>
    <lineage>
        <taxon>Eukaryota</taxon>
        <taxon>Viridiplantae</taxon>
        <taxon>Streptophyta</taxon>
        <taxon>Embryophyta</taxon>
        <taxon>Tracheophyta</taxon>
        <taxon>Spermatophyta</taxon>
        <taxon>Magnoliopsida</taxon>
        <taxon>eudicotyledons</taxon>
        <taxon>Gunneridae</taxon>
        <taxon>Pentapetalae</taxon>
        <taxon>rosids</taxon>
        <taxon>fabids</taxon>
        <taxon>Fabales</taxon>
        <taxon>Fabaceae</taxon>
        <taxon>Papilionoideae</taxon>
        <taxon>50 kb inversion clade</taxon>
        <taxon>NPAAA clade</taxon>
        <taxon>indigoferoid/millettioid clade</taxon>
        <taxon>Phaseoleae</taxon>
        <taxon>Vigna</taxon>
    </lineage>
</organism>
<proteinExistence type="predicted"/>
<dbReference type="Proteomes" id="UP000053144">
    <property type="component" value="Chromosome 7"/>
</dbReference>
<dbReference type="EMBL" id="CM003377">
    <property type="protein sequence ID" value="KOM47649.1"/>
    <property type="molecule type" value="Genomic_DNA"/>
</dbReference>
<sequence>MALNGFRVNLVKEVKKERDEIRKDTKKCKKEKPQVPLSSSLLLSDTQELTGEPLRGKMAAEGRKRLTHLPLSDEANTLFSTPLKEDLGCSSYLSTFLGVAKEELEQVYSELEIPIHVSEVQVNFNAFELVKLEPIKLVLDSDIDMPMHTHVVDSLLPTEHIYIPDVHYPCIDPDLYDSPKDVAYDLEIGNKIFNEQKQIYSEPEIPITLPYLPIHSNACDLRHTDSIGLELTFDYVDDVFVNIDFEVETVQSDNFIELGLNFDLTQFSENFECDCESGSCSIYTEIDSVLQPDSKLITDAINSEFDDQAVELNENAGVIIKEFMVDEGECTATTLSEPKKEETSCFG</sequence>
<reference evidence="2" key="1">
    <citation type="journal article" date="2015" name="Proc. Natl. Acad. Sci. U.S.A.">
        <title>Genome sequencing of adzuki bean (Vigna angularis) provides insight into high starch and low fat accumulation and domestication.</title>
        <authorList>
            <person name="Yang K."/>
            <person name="Tian Z."/>
            <person name="Chen C."/>
            <person name="Luo L."/>
            <person name="Zhao B."/>
            <person name="Wang Z."/>
            <person name="Yu L."/>
            <person name="Li Y."/>
            <person name="Sun Y."/>
            <person name="Li W."/>
            <person name="Chen Y."/>
            <person name="Li Y."/>
            <person name="Zhang Y."/>
            <person name="Ai D."/>
            <person name="Zhao J."/>
            <person name="Shang C."/>
            <person name="Ma Y."/>
            <person name="Wu B."/>
            <person name="Wang M."/>
            <person name="Gao L."/>
            <person name="Sun D."/>
            <person name="Zhang P."/>
            <person name="Guo F."/>
            <person name="Wang W."/>
            <person name="Li Y."/>
            <person name="Wang J."/>
            <person name="Varshney R.K."/>
            <person name="Wang J."/>
            <person name="Ling H.Q."/>
            <person name="Wan P."/>
        </authorList>
    </citation>
    <scope>NUCLEOTIDE SEQUENCE</scope>
    <source>
        <strain evidence="2">cv. Jingnong 6</strain>
    </source>
</reference>
<gene>
    <name evidence="1" type="ORF">LR48_Vigan07g135300</name>
</gene>
<evidence type="ECO:0000313" key="2">
    <source>
        <dbReference type="Proteomes" id="UP000053144"/>
    </source>
</evidence>
<name>A0A0L9UYM6_PHAAN</name>
<dbReference type="Gramene" id="KOM47649">
    <property type="protein sequence ID" value="KOM47649"/>
    <property type="gene ID" value="LR48_Vigan07g135300"/>
</dbReference>
<protein>
    <submittedName>
        <fullName evidence="1">Uncharacterized protein</fullName>
    </submittedName>
</protein>